<evidence type="ECO:0000313" key="2">
    <source>
        <dbReference type="Proteomes" id="UP000767446"/>
    </source>
</evidence>
<reference evidence="1" key="1">
    <citation type="submission" date="2021-02" db="EMBL/GenBank/DDBJ databases">
        <title>Metagenome analyses of Stigonema ocellatum DSM 106950, Chlorogloea purpurea SAG 13.99 and Gomphosphaeria aponina DSM 107014.</title>
        <authorList>
            <person name="Marter P."/>
            <person name="Huang S."/>
        </authorList>
    </citation>
    <scope>NUCLEOTIDE SEQUENCE</scope>
    <source>
        <strain evidence="1">JP213</strain>
    </source>
</reference>
<evidence type="ECO:0000313" key="1">
    <source>
        <dbReference type="EMBL" id="MBR8828681.1"/>
    </source>
</evidence>
<dbReference type="AlphaFoldDB" id="A0A941GX73"/>
<protein>
    <submittedName>
        <fullName evidence="1">Uncharacterized protein</fullName>
    </submittedName>
</protein>
<proteinExistence type="predicted"/>
<accession>A0A941GX73</accession>
<gene>
    <name evidence="1" type="ORF">DSM107014_12410</name>
</gene>
<dbReference type="Proteomes" id="UP000767446">
    <property type="component" value="Unassembled WGS sequence"/>
</dbReference>
<comment type="caution">
    <text evidence="1">The sequence shown here is derived from an EMBL/GenBank/DDBJ whole genome shotgun (WGS) entry which is preliminary data.</text>
</comment>
<name>A0A941GX73_9CHRO</name>
<sequence>MSHSSWLTINNEPSTINYQLSTMQFEVDKNRVLLATVRDLETEKLLIKRKAIAKLS</sequence>
<organism evidence="1 2">
    <name type="scientific">Gomphosphaeria aponina SAG 52.96 = DSM 107014</name>
    <dbReference type="NCBI Taxonomy" id="1521640"/>
    <lineage>
        <taxon>Bacteria</taxon>
        <taxon>Bacillati</taxon>
        <taxon>Cyanobacteriota</taxon>
        <taxon>Cyanophyceae</taxon>
        <taxon>Oscillatoriophycideae</taxon>
        <taxon>Chroococcales</taxon>
        <taxon>Gomphosphaeriaceae</taxon>
        <taxon>Gomphosphaeria</taxon>
    </lineage>
</organism>
<dbReference type="EMBL" id="JADQBC010000081">
    <property type="protein sequence ID" value="MBR8828681.1"/>
    <property type="molecule type" value="Genomic_DNA"/>
</dbReference>